<evidence type="ECO:0000256" key="2">
    <source>
        <dbReference type="ARBA" id="ARBA00022801"/>
    </source>
</evidence>
<evidence type="ECO:0000313" key="4">
    <source>
        <dbReference type="EMBL" id="CAD9216308.1"/>
    </source>
</evidence>
<keyword evidence="2" id="KW-0378">Hydrolase</keyword>
<dbReference type="GO" id="GO:0052689">
    <property type="term" value="F:carboxylic ester hydrolase activity"/>
    <property type="evidence" value="ECO:0007669"/>
    <property type="project" value="TreeGrafter"/>
</dbReference>
<reference evidence="4" key="1">
    <citation type="submission" date="2021-01" db="EMBL/GenBank/DDBJ databases">
        <authorList>
            <person name="Corre E."/>
            <person name="Pelletier E."/>
            <person name="Niang G."/>
            <person name="Scheremetjew M."/>
            <person name="Finn R."/>
            <person name="Kale V."/>
            <person name="Holt S."/>
            <person name="Cochrane G."/>
            <person name="Meng A."/>
            <person name="Brown T."/>
            <person name="Cohen L."/>
        </authorList>
    </citation>
    <scope>NUCLEOTIDE SEQUENCE</scope>
    <source>
        <strain evidence="4">PLY429</strain>
    </source>
</reference>
<dbReference type="Gene3D" id="3.40.50.1820">
    <property type="entry name" value="alpha/beta hydrolase"/>
    <property type="match status" value="1"/>
</dbReference>
<dbReference type="GO" id="GO:0005737">
    <property type="term" value="C:cytoplasm"/>
    <property type="evidence" value="ECO:0007669"/>
    <property type="project" value="TreeGrafter"/>
</dbReference>
<name>A0A7S1X842_9CHLO</name>
<dbReference type="Pfam" id="PF02230">
    <property type="entry name" value="Abhydrolase_2"/>
    <property type="match status" value="1"/>
</dbReference>
<dbReference type="InterPro" id="IPR050565">
    <property type="entry name" value="LYPA1-2/EST-like"/>
</dbReference>
<evidence type="ECO:0000256" key="1">
    <source>
        <dbReference type="ARBA" id="ARBA00006499"/>
    </source>
</evidence>
<protein>
    <recommendedName>
        <fullName evidence="3">Phospholipase/carboxylesterase/thioesterase domain-containing protein</fullName>
    </recommendedName>
</protein>
<organism evidence="4">
    <name type="scientific">Tetraselmis chuii</name>
    <dbReference type="NCBI Taxonomy" id="63592"/>
    <lineage>
        <taxon>Eukaryota</taxon>
        <taxon>Viridiplantae</taxon>
        <taxon>Chlorophyta</taxon>
        <taxon>core chlorophytes</taxon>
        <taxon>Chlorodendrophyceae</taxon>
        <taxon>Chlorodendrales</taxon>
        <taxon>Chlorodendraceae</taxon>
        <taxon>Tetraselmis</taxon>
    </lineage>
</organism>
<dbReference type="AlphaFoldDB" id="A0A7S1X842"/>
<dbReference type="PANTHER" id="PTHR10655">
    <property type="entry name" value="LYSOPHOSPHOLIPASE-RELATED"/>
    <property type="match status" value="1"/>
</dbReference>
<comment type="similarity">
    <text evidence="1">Belongs to the AB hydrolase superfamily. AB hydrolase 2 family.</text>
</comment>
<dbReference type="EMBL" id="HBGG01035454">
    <property type="protein sequence ID" value="CAD9216308.1"/>
    <property type="molecule type" value="Transcribed_RNA"/>
</dbReference>
<feature type="domain" description="Phospholipase/carboxylesterase/thioesterase" evidence="3">
    <location>
        <begin position="84"/>
        <end position="294"/>
    </location>
</feature>
<dbReference type="InterPro" id="IPR029058">
    <property type="entry name" value="AB_hydrolase_fold"/>
</dbReference>
<dbReference type="SUPFAM" id="SSF53474">
    <property type="entry name" value="alpha/beta-Hydrolases"/>
    <property type="match status" value="1"/>
</dbReference>
<gene>
    <name evidence="4" type="ORF">TCHU04912_LOCUS18548</name>
</gene>
<dbReference type="PANTHER" id="PTHR10655:SF17">
    <property type="entry name" value="LYSOPHOSPHOLIPASE-LIKE PROTEIN 1"/>
    <property type="match status" value="1"/>
</dbReference>
<proteinExistence type="inferred from homology"/>
<evidence type="ECO:0000259" key="3">
    <source>
        <dbReference type="Pfam" id="PF02230"/>
    </source>
</evidence>
<sequence>MSQTRLAAFSGGVASLQRALGSRHPRSTAVIAHSPPITAHLGQPGKLCVQPSKPPGAPRSLSAWACRPGRSIVAAMSSLSYPKPTVFEAKGEHKATVIILHGLGDTAAGWASMGRQFAMPGTKFIFPTAPMRPITLNMGMVMTGWYDITSLDKINAQEDVEGIKESWRYVEGLIQAEEEKGIPTDKIVVAGFSQGGVVAMMGARSSKKLAGIVGMSTYMPLREEEPVLSAENMSTPILMCHGERDMVVAYEYGKGTAEKLKQLGADVTFTSYAYMGHEACLEELEEVKGFLSKVTGN</sequence>
<dbReference type="InterPro" id="IPR003140">
    <property type="entry name" value="PLipase/COase/thioEstase"/>
</dbReference>
<dbReference type="GO" id="GO:0008474">
    <property type="term" value="F:palmitoyl-(protein) hydrolase activity"/>
    <property type="evidence" value="ECO:0007669"/>
    <property type="project" value="TreeGrafter"/>
</dbReference>
<accession>A0A7S1X842</accession>